<evidence type="ECO:0000256" key="1">
    <source>
        <dbReference type="SAM" id="MobiDB-lite"/>
    </source>
</evidence>
<keyword evidence="3" id="KW-1185">Reference proteome</keyword>
<proteinExistence type="predicted"/>
<name>W4L299_ENTF1</name>
<feature type="region of interest" description="Disordered" evidence="1">
    <location>
        <begin position="1"/>
        <end position="29"/>
    </location>
</feature>
<dbReference type="AlphaFoldDB" id="W4L299"/>
<gene>
    <name evidence="2" type="ORF">ETSY1_45545</name>
</gene>
<protein>
    <submittedName>
        <fullName evidence="2">Uncharacterized protein</fullName>
    </submittedName>
</protein>
<evidence type="ECO:0000313" key="3">
    <source>
        <dbReference type="Proteomes" id="UP000019141"/>
    </source>
</evidence>
<evidence type="ECO:0000313" key="2">
    <source>
        <dbReference type="EMBL" id="ETW92034.1"/>
    </source>
</evidence>
<organism evidence="2 3">
    <name type="scientific">Entotheonella factor</name>
    <dbReference type="NCBI Taxonomy" id="1429438"/>
    <lineage>
        <taxon>Bacteria</taxon>
        <taxon>Pseudomonadati</taxon>
        <taxon>Nitrospinota/Tectimicrobiota group</taxon>
        <taxon>Candidatus Tectimicrobiota</taxon>
        <taxon>Candidatus Entotheonellia</taxon>
        <taxon>Candidatus Entotheonellales</taxon>
        <taxon>Candidatus Entotheonellaceae</taxon>
        <taxon>Candidatus Entotheonella</taxon>
    </lineage>
</organism>
<dbReference type="HOGENOM" id="CLU_3165874_0_0_7"/>
<reference evidence="2 3" key="1">
    <citation type="journal article" date="2014" name="Nature">
        <title>An environmental bacterial taxon with a large and distinct metabolic repertoire.</title>
        <authorList>
            <person name="Wilson M.C."/>
            <person name="Mori T."/>
            <person name="Ruckert C."/>
            <person name="Uria A.R."/>
            <person name="Helf M.J."/>
            <person name="Takada K."/>
            <person name="Gernert C."/>
            <person name="Steffens U.A."/>
            <person name="Heycke N."/>
            <person name="Schmitt S."/>
            <person name="Rinke C."/>
            <person name="Helfrich E.J."/>
            <person name="Brachmann A.O."/>
            <person name="Gurgui C."/>
            <person name="Wakimoto T."/>
            <person name="Kracht M."/>
            <person name="Crusemann M."/>
            <person name="Hentschel U."/>
            <person name="Abe I."/>
            <person name="Matsunaga S."/>
            <person name="Kalinowski J."/>
            <person name="Takeyama H."/>
            <person name="Piel J."/>
        </authorList>
    </citation>
    <scope>NUCLEOTIDE SEQUENCE [LARGE SCALE GENOMIC DNA]</scope>
    <source>
        <strain evidence="3">TSY1</strain>
    </source>
</reference>
<sequence length="47" mass="5780">MRVEKREAEGERDRMRVEKREVEGERDRARVELQQAQRRANELQEAR</sequence>
<dbReference type="EMBL" id="AZHW01001722">
    <property type="protein sequence ID" value="ETW92034.1"/>
    <property type="molecule type" value="Genomic_DNA"/>
</dbReference>
<comment type="caution">
    <text evidence="2">The sequence shown here is derived from an EMBL/GenBank/DDBJ whole genome shotgun (WGS) entry which is preliminary data.</text>
</comment>
<dbReference type="Proteomes" id="UP000019141">
    <property type="component" value="Unassembled WGS sequence"/>
</dbReference>
<accession>W4L299</accession>